<dbReference type="InterPro" id="IPR029033">
    <property type="entry name" value="His_PPase_superfam"/>
</dbReference>
<name>A0AAU9JL78_9CILI</name>
<reference evidence="2" key="1">
    <citation type="submission" date="2021-09" db="EMBL/GenBank/DDBJ databases">
        <authorList>
            <consortium name="AG Swart"/>
            <person name="Singh M."/>
            <person name="Singh A."/>
            <person name="Seah K."/>
            <person name="Emmerich C."/>
        </authorList>
    </citation>
    <scope>NUCLEOTIDE SEQUENCE</scope>
    <source>
        <strain evidence="2">ATCC30299</strain>
    </source>
</reference>
<dbReference type="Proteomes" id="UP001162131">
    <property type="component" value="Unassembled WGS sequence"/>
</dbReference>
<dbReference type="PANTHER" id="PTHR48100">
    <property type="entry name" value="BROAD-SPECIFICITY PHOSPHATASE YOR283W-RELATED"/>
    <property type="match status" value="1"/>
</dbReference>
<accession>A0AAU9JL78</accession>
<dbReference type="GO" id="GO:0005737">
    <property type="term" value="C:cytoplasm"/>
    <property type="evidence" value="ECO:0007669"/>
    <property type="project" value="TreeGrafter"/>
</dbReference>
<sequence length="193" mass="23118">MEVYVLRHAQSTYNQWAFKHWFKPWEWMSESPEFYDANLTEKGRKQARKAREKYQDVVARCDLIICSPFTRAIETMKIVFEGSECPVIITPLIAERTDTTCDIGLPLSQLRALHPDYEFMHFEDEYWWFCDKNNPKVLIKEPRDSVCRRALRFDDFLNTRKEKVIVIVTHGHFIRMFLRENLMLGNCSMKKVR</sequence>
<proteinExistence type="predicted"/>
<feature type="binding site" evidence="1">
    <location>
        <begin position="7"/>
        <end position="14"/>
    </location>
    <ligand>
        <name>substrate</name>
    </ligand>
</feature>
<evidence type="ECO:0000256" key="1">
    <source>
        <dbReference type="PIRSR" id="PIRSR613078-2"/>
    </source>
</evidence>
<protein>
    <recommendedName>
        <fullName evidence="4">Phosphoglycerate mutase</fullName>
    </recommendedName>
</protein>
<dbReference type="InterPro" id="IPR013078">
    <property type="entry name" value="His_Pase_superF_clade-1"/>
</dbReference>
<dbReference type="Gene3D" id="3.40.50.1240">
    <property type="entry name" value="Phosphoglycerate mutase-like"/>
    <property type="match status" value="1"/>
</dbReference>
<dbReference type="PANTHER" id="PTHR48100:SF1">
    <property type="entry name" value="HISTIDINE PHOSPHATASE FAMILY PROTEIN-RELATED"/>
    <property type="match status" value="1"/>
</dbReference>
<dbReference type="SMART" id="SM00855">
    <property type="entry name" value="PGAM"/>
    <property type="match status" value="1"/>
</dbReference>
<comment type="caution">
    <text evidence="2">The sequence shown here is derived from an EMBL/GenBank/DDBJ whole genome shotgun (WGS) entry which is preliminary data.</text>
</comment>
<keyword evidence="3" id="KW-1185">Reference proteome</keyword>
<dbReference type="GO" id="GO:0016791">
    <property type="term" value="F:phosphatase activity"/>
    <property type="evidence" value="ECO:0007669"/>
    <property type="project" value="TreeGrafter"/>
</dbReference>
<gene>
    <name evidence="2" type="ORF">BSTOLATCC_MIC39599</name>
</gene>
<evidence type="ECO:0008006" key="4">
    <source>
        <dbReference type="Google" id="ProtNLM"/>
    </source>
</evidence>
<evidence type="ECO:0000313" key="3">
    <source>
        <dbReference type="Proteomes" id="UP001162131"/>
    </source>
</evidence>
<dbReference type="Pfam" id="PF00300">
    <property type="entry name" value="His_Phos_1"/>
    <property type="match status" value="1"/>
</dbReference>
<feature type="binding site" evidence="1">
    <location>
        <position position="71"/>
    </location>
    <ligand>
        <name>substrate</name>
    </ligand>
</feature>
<dbReference type="EMBL" id="CAJZBQ010000039">
    <property type="protein sequence ID" value="CAG9325814.1"/>
    <property type="molecule type" value="Genomic_DNA"/>
</dbReference>
<dbReference type="CDD" id="cd07067">
    <property type="entry name" value="HP_PGM_like"/>
    <property type="match status" value="1"/>
</dbReference>
<organism evidence="2 3">
    <name type="scientific">Blepharisma stoltei</name>
    <dbReference type="NCBI Taxonomy" id="1481888"/>
    <lineage>
        <taxon>Eukaryota</taxon>
        <taxon>Sar</taxon>
        <taxon>Alveolata</taxon>
        <taxon>Ciliophora</taxon>
        <taxon>Postciliodesmatophora</taxon>
        <taxon>Heterotrichea</taxon>
        <taxon>Heterotrichida</taxon>
        <taxon>Blepharismidae</taxon>
        <taxon>Blepharisma</taxon>
    </lineage>
</organism>
<dbReference type="SUPFAM" id="SSF53254">
    <property type="entry name" value="Phosphoglycerate mutase-like"/>
    <property type="match status" value="1"/>
</dbReference>
<dbReference type="InterPro" id="IPR050275">
    <property type="entry name" value="PGM_Phosphatase"/>
</dbReference>
<evidence type="ECO:0000313" key="2">
    <source>
        <dbReference type="EMBL" id="CAG9325814.1"/>
    </source>
</evidence>
<dbReference type="AlphaFoldDB" id="A0AAU9JL78"/>